<dbReference type="OrthoDB" id="5845493at2759"/>
<keyword evidence="2 5" id="KW-0812">Transmembrane</keyword>
<evidence type="ECO:0000256" key="5">
    <source>
        <dbReference type="SAM" id="Phobius"/>
    </source>
</evidence>
<reference evidence="7 8" key="1">
    <citation type="submission" date="2018-11" db="EMBL/GenBank/DDBJ databases">
        <authorList>
            <consortium name="Pathogen Informatics"/>
        </authorList>
    </citation>
    <scope>NUCLEOTIDE SEQUENCE [LARGE SCALE GENOMIC DNA]</scope>
</reference>
<dbReference type="EMBL" id="UYRV01012017">
    <property type="protein sequence ID" value="VDK58574.1"/>
    <property type="molecule type" value="Genomic_DNA"/>
</dbReference>
<dbReference type="Proteomes" id="UP000271889">
    <property type="component" value="Unassembled WGS sequence"/>
</dbReference>
<dbReference type="CDD" id="cd00637">
    <property type="entry name" value="7tm_classA_rhodopsin-like"/>
    <property type="match status" value="1"/>
</dbReference>
<dbReference type="GO" id="GO:0016020">
    <property type="term" value="C:membrane"/>
    <property type="evidence" value="ECO:0007669"/>
    <property type="project" value="UniProtKB-SubCell"/>
</dbReference>
<feature type="domain" description="G-protein coupled receptors family 1 profile" evidence="6">
    <location>
        <begin position="48"/>
        <end position="159"/>
    </location>
</feature>
<evidence type="ECO:0000256" key="3">
    <source>
        <dbReference type="ARBA" id="ARBA00022989"/>
    </source>
</evidence>
<evidence type="ECO:0000256" key="2">
    <source>
        <dbReference type="ARBA" id="ARBA00022692"/>
    </source>
</evidence>
<dbReference type="PROSITE" id="PS50262">
    <property type="entry name" value="G_PROTEIN_RECEP_F1_2"/>
    <property type="match status" value="1"/>
</dbReference>
<keyword evidence="4 5" id="KW-0472">Membrane</keyword>
<organism evidence="7 8">
    <name type="scientific">Cylicostephanus goldi</name>
    <name type="common">Nematode worm</name>
    <dbReference type="NCBI Taxonomy" id="71465"/>
    <lineage>
        <taxon>Eukaryota</taxon>
        <taxon>Metazoa</taxon>
        <taxon>Ecdysozoa</taxon>
        <taxon>Nematoda</taxon>
        <taxon>Chromadorea</taxon>
        <taxon>Rhabditida</taxon>
        <taxon>Rhabditina</taxon>
        <taxon>Rhabditomorpha</taxon>
        <taxon>Strongyloidea</taxon>
        <taxon>Strongylidae</taxon>
        <taxon>Cylicostephanus</taxon>
    </lineage>
</organism>
<evidence type="ECO:0000256" key="4">
    <source>
        <dbReference type="ARBA" id="ARBA00023136"/>
    </source>
</evidence>
<evidence type="ECO:0000313" key="7">
    <source>
        <dbReference type="EMBL" id="VDK58574.1"/>
    </source>
</evidence>
<keyword evidence="3 5" id="KW-1133">Transmembrane helix</keyword>
<evidence type="ECO:0000313" key="8">
    <source>
        <dbReference type="Proteomes" id="UP000271889"/>
    </source>
</evidence>
<protein>
    <recommendedName>
        <fullName evidence="6">G-protein coupled receptors family 1 profile domain-containing protein</fullName>
    </recommendedName>
</protein>
<feature type="transmembrane region" description="Helical" evidence="5">
    <location>
        <begin position="119"/>
        <end position="141"/>
    </location>
</feature>
<comment type="subcellular location">
    <subcellularLocation>
        <location evidence="1">Membrane</location>
    </subcellularLocation>
</comment>
<sequence length="159" mass="18790">MQFKFKNLVSTNIHTKPKINFQRRQSLRTENVYRKYFGWLVLPFALIGAILVTLFIITAYQAIKARRVSRKCYILLLNRAIGDLLSCLVALIVCAYVLLWKEINRDVVPLMETFFTGSFWSAMVSYVALSVIKLFAVWRPFHYRKWFTMKRCINVIILR</sequence>
<gene>
    <name evidence="7" type="ORF">CGOC_LOCUS4367</name>
</gene>
<feature type="transmembrane region" description="Helical" evidence="5">
    <location>
        <begin position="36"/>
        <end position="60"/>
    </location>
</feature>
<proteinExistence type="predicted"/>
<accession>A0A3P6SU12</accession>
<dbReference type="Gene3D" id="1.20.1070.10">
    <property type="entry name" value="Rhodopsin 7-helix transmembrane proteins"/>
    <property type="match status" value="1"/>
</dbReference>
<dbReference type="AlphaFoldDB" id="A0A3P6SU12"/>
<name>A0A3P6SU12_CYLGO</name>
<evidence type="ECO:0000259" key="6">
    <source>
        <dbReference type="PROSITE" id="PS50262"/>
    </source>
</evidence>
<dbReference type="InterPro" id="IPR017452">
    <property type="entry name" value="GPCR_Rhodpsn_7TM"/>
</dbReference>
<evidence type="ECO:0000256" key="1">
    <source>
        <dbReference type="ARBA" id="ARBA00004370"/>
    </source>
</evidence>
<dbReference type="SUPFAM" id="SSF81321">
    <property type="entry name" value="Family A G protein-coupled receptor-like"/>
    <property type="match status" value="1"/>
</dbReference>
<feature type="transmembrane region" description="Helical" evidence="5">
    <location>
        <begin position="72"/>
        <end position="99"/>
    </location>
</feature>
<keyword evidence="8" id="KW-1185">Reference proteome</keyword>